<keyword evidence="6 9" id="KW-0238">DNA-binding</keyword>
<keyword evidence="4 9" id="KW-0227">DNA damage</keyword>
<dbReference type="PANTHER" id="PTHR22942:SF47">
    <property type="entry name" value="DNA REPAIR AND RECOMBINATION PROTEIN RADB"/>
    <property type="match status" value="1"/>
</dbReference>
<dbReference type="PROSITE" id="PS50162">
    <property type="entry name" value="RECA_2"/>
    <property type="match status" value="1"/>
</dbReference>
<evidence type="ECO:0000259" key="10">
    <source>
        <dbReference type="PROSITE" id="PS50162"/>
    </source>
</evidence>
<keyword evidence="5 9" id="KW-0067">ATP-binding</keyword>
<evidence type="ECO:0000256" key="2">
    <source>
        <dbReference type="ARBA" id="ARBA00018143"/>
    </source>
</evidence>
<organism evidence="11 12">
    <name type="scientific">Methanothermococcus okinawensis</name>
    <dbReference type="NCBI Taxonomy" id="155863"/>
    <lineage>
        <taxon>Archaea</taxon>
        <taxon>Methanobacteriati</taxon>
        <taxon>Methanobacteriota</taxon>
        <taxon>Methanomada group</taxon>
        <taxon>Methanococci</taxon>
        <taxon>Methanococcales</taxon>
        <taxon>Methanococcaceae</taxon>
        <taxon>Methanothermococcus</taxon>
    </lineage>
</organism>
<sequence>MLSDILRGNIERKTITQVYGPPGVGKTNLGIVSMVNFVRRGYRVAYIDTEGGLSVERIKQISGKDFEKVLNNLVIYEPETFEEQSRILEKLFYIERIGLVVVDGISSLYRLELSDDVHRNTLLNRILGKQILTLLKLAKKRNIAVLLTNQISDTYNGVKPIGGIVLEYWSKTIIRMDRVEDIREAILEKHRYLKEGERVKFRIVNEGIEILKNR</sequence>
<gene>
    <name evidence="9 11" type="primary">radB</name>
    <name evidence="11" type="ORF">EYH55_03010</name>
</gene>
<dbReference type="InterPro" id="IPR020588">
    <property type="entry name" value="RecA_ATP-bd"/>
</dbReference>
<dbReference type="HAMAP" id="MF_00350">
    <property type="entry name" value="RadB"/>
    <property type="match status" value="1"/>
</dbReference>
<keyword evidence="3 9" id="KW-0547">Nucleotide-binding</keyword>
<dbReference type="InterPro" id="IPR011939">
    <property type="entry name" value="DNA_repair_and_recomb_RadB"/>
</dbReference>
<evidence type="ECO:0000256" key="7">
    <source>
        <dbReference type="ARBA" id="ARBA00023172"/>
    </source>
</evidence>
<comment type="similarity">
    <text evidence="1 9">Belongs to the eukaryotic RecA-like protein family. RadB subfamily.</text>
</comment>
<dbReference type="PIRSF" id="PIRSF003336">
    <property type="entry name" value="RadB"/>
    <property type="match status" value="1"/>
</dbReference>
<dbReference type="SMART" id="SM00382">
    <property type="entry name" value="AAA"/>
    <property type="match status" value="1"/>
</dbReference>
<dbReference type="Proteomes" id="UP000623215">
    <property type="component" value="Unassembled WGS sequence"/>
</dbReference>
<dbReference type="GO" id="GO:0006310">
    <property type="term" value="P:DNA recombination"/>
    <property type="evidence" value="ECO:0007669"/>
    <property type="project" value="UniProtKB-UniRule"/>
</dbReference>
<dbReference type="NCBIfam" id="TIGR02237">
    <property type="entry name" value="recomb_radB"/>
    <property type="match status" value="1"/>
</dbReference>
<evidence type="ECO:0000256" key="6">
    <source>
        <dbReference type="ARBA" id="ARBA00023125"/>
    </source>
</evidence>
<dbReference type="InterPro" id="IPR003593">
    <property type="entry name" value="AAA+_ATPase"/>
</dbReference>
<dbReference type="Pfam" id="PF08423">
    <property type="entry name" value="Rad51"/>
    <property type="match status" value="1"/>
</dbReference>
<feature type="domain" description="RecA family profile 1" evidence="10">
    <location>
        <begin position="1"/>
        <end position="151"/>
    </location>
</feature>
<evidence type="ECO:0000256" key="8">
    <source>
        <dbReference type="ARBA" id="ARBA00024641"/>
    </source>
</evidence>
<protein>
    <recommendedName>
        <fullName evidence="2 9">DNA repair and recombination protein RadB</fullName>
    </recommendedName>
</protein>
<evidence type="ECO:0000256" key="4">
    <source>
        <dbReference type="ARBA" id="ARBA00022763"/>
    </source>
</evidence>
<comment type="function">
    <text evidence="8 9">Involved in DNA repair and in homologous recombination. May regulate the cleavage reactions of the branch-structured DNA. Has a very weak ATPase activity that is not stimulated by DNA. Binds DNA but does not promote DNA strands exchange.</text>
</comment>
<accession>A0A833EBW2</accession>
<evidence type="ECO:0000256" key="3">
    <source>
        <dbReference type="ARBA" id="ARBA00022741"/>
    </source>
</evidence>
<evidence type="ECO:0000256" key="9">
    <source>
        <dbReference type="HAMAP-Rule" id="MF_00350"/>
    </source>
</evidence>
<name>A0A833EBW2_9EURY</name>
<evidence type="ECO:0000256" key="1">
    <source>
        <dbReference type="ARBA" id="ARBA00006876"/>
    </source>
</evidence>
<dbReference type="InterPro" id="IPR013632">
    <property type="entry name" value="Rad51_C"/>
</dbReference>
<dbReference type="EMBL" id="DQVW01000054">
    <property type="protein sequence ID" value="HIQ32433.1"/>
    <property type="molecule type" value="Genomic_DNA"/>
</dbReference>
<dbReference type="GO" id="GO:0140664">
    <property type="term" value="F:ATP-dependent DNA damage sensor activity"/>
    <property type="evidence" value="ECO:0007669"/>
    <property type="project" value="InterPro"/>
</dbReference>
<dbReference type="GO" id="GO:0003684">
    <property type="term" value="F:damaged DNA binding"/>
    <property type="evidence" value="ECO:0007669"/>
    <property type="project" value="UniProtKB-UniRule"/>
</dbReference>
<dbReference type="GO" id="GO:0005524">
    <property type="term" value="F:ATP binding"/>
    <property type="evidence" value="ECO:0007669"/>
    <property type="project" value="UniProtKB-UniRule"/>
</dbReference>
<comment type="caution">
    <text evidence="11">The sequence shown here is derived from an EMBL/GenBank/DDBJ whole genome shotgun (WGS) entry which is preliminary data.</text>
</comment>
<proteinExistence type="inferred from homology"/>
<dbReference type="PANTHER" id="PTHR22942">
    <property type="entry name" value="RECA/RAD51/RADA DNA STRAND-PAIRING FAMILY MEMBER"/>
    <property type="match status" value="1"/>
</dbReference>
<dbReference type="Gene3D" id="3.40.50.300">
    <property type="entry name" value="P-loop containing nucleotide triphosphate hydrolases"/>
    <property type="match status" value="1"/>
</dbReference>
<evidence type="ECO:0000313" key="11">
    <source>
        <dbReference type="EMBL" id="HIQ32433.1"/>
    </source>
</evidence>
<dbReference type="SUPFAM" id="SSF52540">
    <property type="entry name" value="P-loop containing nucleoside triphosphate hydrolases"/>
    <property type="match status" value="1"/>
</dbReference>
<dbReference type="GO" id="GO:0006281">
    <property type="term" value="P:DNA repair"/>
    <property type="evidence" value="ECO:0007669"/>
    <property type="project" value="UniProtKB-UniRule"/>
</dbReference>
<reference evidence="11" key="1">
    <citation type="journal article" date="2020" name="ISME J.">
        <title>Gammaproteobacteria mediating utilization of methyl-, sulfur- and petroleum organic compounds in deep ocean hydrothermal plumes.</title>
        <authorList>
            <person name="Zhou Z."/>
            <person name="Liu Y."/>
            <person name="Pan J."/>
            <person name="Cron B.R."/>
            <person name="Toner B.M."/>
            <person name="Anantharaman K."/>
            <person name="Breier J.A."/>
            <person name="Dick G.J."/>
            <person name="Li M."/>
        </authorList>
    </citation>
    <scope>NUCLEOTIDE SEQUENCE</scope>
    <source>
        <strain evidence="11">SZUA-1534</strain>
    </source>
</reference>
<dbReference type="AlphaFoldDB" id="A0A833EBW2"/>
<evidence type="ECO:0000313" key="12">
    <source>
        <dbReference type="Proteomes" id="UP000623215"/>
    </source>
</evidence>
<dbReference type="InterPro" id="IPR027417">
    <property type="entry name" value="P-loop_NTPase"/>
</dbReference>
<evidence type="ECO:0000256" key="5">
    <source>
        <dbReference type="ARBA" id="ARBA00022840"/>
    </source>
</evidence>
<keyword evidence="7 9" id="KW-0233">DNA recombination</keyword>